<evidence type="ECO:0000256" key="4">
    <source>
        <dbReference type="ARBA" id="ARBA00023157"/>
    </source>
</evidence>
<comment type="caution">
    <text evidence="7">The sequence shown here is derived from an EMBL/GenBank/DDBJ whole genome shotgun (WGS) entry which is preliminary data.</text>
</comment>
<evidence type="ECO:0000313" key="7">
    <source>
        <dbReference type="EMBL" id="NWR81445.1"/>
    </source>
</evidence>
<feature type="domain" description="VWFD" evidence="6">
    <location>
        <begin position="776"/>
        <end position="949"/>
    </location>
</feature>
<keyword evidence="5" id="KW-0325">Glycoprotein</keyword>
<organism evidence="7 8">
    <name type="scientific">Centropus unirufus</name>
    <dbReference type="NCBI Taxonomy" id="1118519"/>
    <lineage>
        <taxon>Eukaryota</taxon>
        <taxon>Metazoa</taxon>
        <taxon>Chordata</taxon>
        <taxon>Craniata</taxon>
        <taxon>Vertebrata</taxon>
        <taxon>Euteleostomi</taxon>
        <taxon>Archelosauria</taxon>
        <taxon>Archosauria</taxon>
        <taxon>Dinosauria</taxon>
        <taxon>Saurischia</taxon>
        <taxon>Theropoda</taxon>
        <taxon>Coelurosauria</taxon>
        <taxon>Aves</taxon>
        <taxon>Neognathae</taxon>
        <taxon>Neoaves</taxon>
        <taxon>Otidimorphae</taxon>
        <taxon>Cuculiformes</taxon>
        <taxon>Centropidae</taxon>
        <taxon>Centropus</taxon>
    </lineage>
</organism>
<dbReference type="CDD" id="cd19941">
    <property type="entry name" value="TIL"/>
    <property type="match status" value="2"/>
</dbReference>
<evidence type="ECO:0000256" key="5">
    <source>
        <dbReference type="ARBA" id="ARBA00023180"/>
    </source>
</evidence>
<feature type="domain" description="VWFD" evidence="6">
    <location>
        <begin position="412"/>
        <end position="595"/>
    </location>
</feature>
<dbReference type="PANTHER" id="PTHR46160:SF9">
    <property type="entry name" value="PROTEIN PRY2-RELATED"/>
    <property type="match status" value="1"/>
</dbReference>
<dbReference type="Proteomes" id="UP000517892">
    <property type="component" value="Unassembled WGS sequence"/>
</dbReference>
<name>A0A7K5ACJ6_9AVES</name>
<sequence length="949" mass="102363">CKVGEKCVVDNGVRRCVAKSHSTCVATGDPHYTTFDGHRYDFMGTCIYQLAALCSDDPTLVPFSVTVENNNRGSHVVSYTKVVTLEVYNMTLSLSQEHPQKLKVNGILVDLPFTHGPKLQAYLSGVHGFIRTDFGLTVTFDWYSYARVLLPNTYAGAVCGLCGNANGDPKDDYRLPDGQLATDEVQFGGSWKVAEVPGCRHECTEACKVCTEVEKRSYRGDKHCGLLVKKQGPLAACHRVIDPTPYFNDCLFDTCLYKGHQETACRSISAYVTECQRQGVRIGRWRTAAFCSTWCGERGSPWGWDRTFKERLGCDALVDTCNEVPTTCAEGCYCDDGFLLSGDRCVPLAQCGCIHEGRYYKKGEEFISCPRCSERCVCQGDGVVECRPEACAAGEVCMVQDGVQGCFPDACGRCQVLGATTYQTFDGQMLAFTGDCTFPLATVEADGPEDLLVPFVVELEKESGKEGPLIRRVVVTVHGVTISMDRGTHWEVKVDGERHLLPLELAGGAVTVTQEGTHRVLRAQGGPKLLYDGATFVLLTLPSSFQHRPRGLCGNFNGDAGDDLNQPQELETTHAHPCTHGSLPTACPLENGRCGILADPSGPFAGCHGVVAPQDYVAGCLQEQCGTEDLRALCRSLQGYAAACQAAGGTLQEWREVAQCPLQCPPHSHYELCGQSCTRTCTSISSGARCASRCFEGCQCDDGFLFDGAQCHPAGACGCLHRGRYFQIAESFLSSDCSQRCMCRAAGGIHCHPATCPLGQACGLQDGVRACVEQPGRCTLVPSSRFVSFDGATGTTVTTGVYVVATVCDSNHPSWFRLLADVGEDQDLPVVEALHFYSSRGFITIKRDKKVWVNGVPTAFPVEISSTLAINETRGTISVTQAPELEVNLSPAGEVTAMVAKGLTKKLCGICGNYDGDATNDLQGPDGKRVVDAGAVAKAWRAPDFTHVS</sequence>
<dbReference type="Pfam" id="PF08742">
    <property type="entry name" value="C8"/>
    <property type="match status" value="2"/>
</dbReference>
<feature type="domain" description="VWFD" evidence="6">
    <location>
        <begin position="22"/>
        <end position="200"/>
    </location>
</feature>
<proteinExistence type="predicted"/>
<dbReference type="InterPro" id="IPR025615">
    <property type="entry name" value="TILa_dom"/>
</dbReference>
<protein>
    <submittedName>
        <fullName evidence="7">FCGBP protein</fullName>
    </submittedName>
</protein>
<reference evidence="7 8" key="1">
    <citation type="submission" date="2019-09" db="EMBL/GenBank/DDBJ databases">
        <title>Bird 10,000 Genomes (B10K) Project - Family phase.</title>
        <authorList>
            <person name="Zhang G."/>
        </authorList>
    </citation>
    <scope>NUCLEOTIDE SEQUENCE [LARGE SCALE GENOMIC DNA]</scope>
    <source>
        <strain evidence="7">B10K-DU-017-25</strain>
        <tissue evidence="7">Mixed tissue sample</tissue>
    </source>
</reference>
<keyword evidence="3" id="KW-0472">Membrane</keyword>
<dbReference type="Pfam" id="PF00094">
    <property type="entry name" value="VWD"/>
    <property type="match status" value="3"/>
</dbReference>
<dbReference type="InterPro" id="IPR052749">
    <property type="entry name" value="Alpha-tectorin"/>
</dbReference>
<dbReference type="AlphaFoldDB" id="A0A7K5ACJ6"/>
<gene>
    <name evidence="7" type="primary">Fcgbp_2</name>
    <name evidence="7" type="ORF">CENUNI_R02738</name>
</gene>
<keyword evidence="8" id="KW-1185">Reference proteome</keyword>
<dbReference type="SMART" id="SM00216">
    <property type="entry name" value="VWD"/>
    <property type="match status" value="3"/>
</dbReference>
<feature type="non-terminal residue" evidence="7">
    <location>
        <position position="1"/>
    </location>
</feature>
<evidence type="ECO:0000256" key="2">
    <source>
        <dbReference type="ARBA" id="ARBA00022729"/>
    </source>
</evidence>
<dbReference type="FunFam" id="2.10.25.10:FF:000055">
    <property type="entry name" value="alpha-tectorin isoform X1"/>
    <property type="match status" value="1"/>
</dbReference>
<dbReference type="InterPro" id="IPR036084">
    <property type="entry name" value="Ser_inhib-like_sf"/>
</dbReference>
<dbReference type="SUPFAM" id="SSF57567">
    <property type="entry name" value="Serine protease inhibitors"/>
    <property type="match status" value="2"/>
</dbReference>
<dbReference type="Gene3D" id="2.10.25.10">
    <property type="entry name" value="Laminin"/>
    <property type="match status" value="1"/>
</dbReference>
<evidence type="ECO:0000256" key="3">
    <source>
        <dbReference type="ARBA" id="ARBA00023136"/>
    </source>
</evidence>
<keyword evidence="2" id="KW-0732">Signal</keyword>
<feature type="non-terminal residue" evidence="7">
    <location>
        <position position="949"/>
    </location>
</feature>
<evidence type="ECO:0000313" key="8">
    <source>
        <dbReference type="Proteomes" id="UP000517892"/>
    </source>
</evidence>
<dbReference type="SMART" id="SM00832">
    <property type="entry name" value="C8"/>
    <property type="match status" value="2"/>
</dbReference>
<dbReference type="OrthoDB" id="6236007at2759"/>
<dbReference type="PROSITE" id="PS51233">
    <property type="entry name" value="VWFD"/>
    <property type="match status" value="3"/>
</dbReference>
<dbReference type="Pfam" id="PF12714">
    <property type="entry name" value="TILa"/>
    <property type="match status" value="2"/>
</dbReference>
<accession>A0A7K5ACJ6</accession>
<dbReference type="EMBL" id="VYZI01001623">
    <property type="protein sequence ID" value="NWR81445.1"/>
    <property type="molecule type" value="Genomic_DNA"/>
</dbReference>
<dbReference type="InterPro" id="IPR014853">
    <property type="entry name" value="VWF/SSPO/ZAN-like_Cys-rich_dom"/>
</dbReference>
<dbReference type="PANTHER" id="PTHR46160">
    <property type="entry name" value="ALPHA-TECTORIN-RELATED"/>
    <property type="match status" value="1"/>
</dbReference>
<dbReference type="GO" id="GO:0016020">
    <property type="term" value="C:membrane"/>
    <property type="evidence" value="ECO:0007669"/>
    <property type="project" value="UniProtKB-SubCell"/>
</dbReference>
<keyword evidence="4" id="KW-1015">Disulfide bond</keyword>
<evidence type="ECO:0000256" key="1">
    <source>
        <dbReference type="ARBA" id="ARBA00004370"/>
    </source>
</evidence>
<dbReference type="Pfam" id="PF01826">
    <property type="entry name" value="TIL"/>
    <property type="match status" value="1"/>
</dbReference>
<dbReference type="InterPro" id="IPR002919">
    <property type="entry name" value="TIL_dom"/>
</dbReference>
<dbReference type="InterPro" id="IPR001846">
    <property type="entry name" value="VWF_type-D"/>
</dbReference>
<comment type="subcellular location">
    <subcellularLocation>
        <location evidence="1">Membrane</location>
    </subcellularLocation>
</comment>
<evidence type="ECO:0000259" key="6">
    <source>
        <dbReference type="PROSITE" id="PS51233"/>
    </source>
</evidence>